<dbReference type="EC" id="2.7.10.2" evidence="2"/>
<dbReference type="InterPro" id="IPR050445">
    <property type="entry name" value="Bact_polysacc_biosynth/exp"/>
</dbReference>
<evidence type="ECO:0000256" key="5">
    <source>
        <dbReference type="ARBA" id="ARBA00022777"/>
    </source>
</evidence>
<reference evidence="11 12" key="1">
    <citation type="submission" date="2024-04" db="EMBL/GenBank/DDBJ databases">
        <title>Human intestinal bacterial collection.</title>
        <authorList>
            <person name="Pauvert C."/>
            <person name="Hitch T.C.A."/>
            <person name="Clavel T."/>
        </authorList>
    </citation>
    <scope>NUCLEOTIDE SEQUENCE [LARGE SCALE GENOMIC DNA]</scope>
    <source>
        <strain evidence="11 12">CLA-AA-H161</strain>
    </source>
</reference>
<dbReference type="PANTHER" id="PTHR32309:SF13">
    <property type="entry name" value="FERRIC ENTEROBACTIN TRANSPORT PROTEIN FEPE"/>
    <property type="match status" value="1"/>
</dbReference>
<evidence type="ECO:0000259" key="10">
    <source>
        <dbReference type="Pfam" id="PF13614"/>
    </source>
</evidence>
<evidence type="ECO:0000256" key="4">
    <source>
        <dbReference type="ARBA" id="ARBA00022741"/>
    </source>
</evidence>
<dbReference type="Gene3D" id="3.40.50.300">
    <property type="entry name" value="P-loop containing nucleotide triphosphate hydrolases"/>
    <property type="match status" value="1"/>
</dbReference>
<sequence length="283" mass="31492">MERDTTVEALFQDLMNNGSMDEPWTVRPDKVVKPVLPKLPFRVNEAINILRGNIQMSGYRLKAIAVTSAGAHEGKSSTAFRLAKSMAALDKKVLYLDCDIRNSKIQKRYQIEGEYKGLSEYLCGKSQLEEIVYHTDDKWMDMVFAGAVAPNPSELISGSLFGDLMSFGRHNYEYVILDTPPVNLVVDGLLVAKQCDGTILVVESGNTERAQAEKAKQQLLYAGIKILGVVLNKAGAEGGRYGYGYGYGHYGYGYGYGHYGSEKEADQGEDTNGKKKRKRKHRR</sequence>
<feature type="domain" description="AAA" evidence="10">
    <location>
        <begin position="62"/>
        <end position="184"/>
    </location>
</feature>
<dbReference type="NCBIfam" id="TIGR01007">
    <property type="entry name" value="eps_fam"/>
    <property type="match status" value="1"/>
</dbReference>
<dbReference type="InterPro" id="IPR025669">
    <property type="entry name" value="AAA_dom"/>
</dbReference>
<evidence type="ECO:0000256" key="7">
    <source>
        <dbReference type="ARBA" id="ARBA00023137"/>
    </source>
</evidence>
<keyword evidence="7" id="KW-0829">Tyrosine-protein kinase</keyword>
<dbReference type="InterPro" id="IPR027417">
    <property type="entry name" value="P-loop_NTPase"/>
</dbReference>
<dbReference type="PANTHER" id="PTHR32309">
    <property type="entry name" value="TYROSINE-PROTEIN KINASE"/>
    <property type="match status" value="1"/>
</dbReference>
<dbReference type="Pfam" id="PF13614">
    <property type="entry name" value="AAA_31"/>
    <property type="match status" value="1"/>
</dbReference>
<protein>
    <recommendedName>
        <fullName evidence="2">non-specific protein-tyrosine kinase</fullName>
        <ecNumber evidence="2">2.7.10.2</ecNumber>
    </recommendedName>
</protein>
<evidence type="ECO:0000313" key="12">
    <source>
        <dbReference type="Proteomes" id="UP001470752"/>
    </source>
</evidence>
<evidence type="ECO:0000256" key="2">
    <source>
        <dbReference type="ARBA" id="ARBA00011903"/>
    </source>
</evidence>
<comment type="caution">
    <text evidence="11">The sequence shown here is derived from an EMBL/GenBank/DDBJ whole genome shotgun (WGS) entry which is preliminary data.</text>
</comment>
<evidence type="ECO:0000256" key="6">
    <source>
        <dbReference type="ARBA" id="ARBA00022840"/>
    </source>
</evidence>
<evidence type="ECO:0000256" key="3">
    <source>
        <dbReference type="ARBA" id="ARBA00022679"/>
    </source>
</evidence>
<keyword evidence="5 11" id="KW-0418">Kinase</keyword>
<keyword evidence="4" id="KW-0547">Nucleotide-binding</keyword>
<evidence type="ECO:0000313" key="11">
    <source>
        <dbReference type="EMBL" id="MEQ2413692.1"/>
    </source>
</evidence>
<feature type="compositionally biased region" description="Basic residues" evidence="9">
    <location>
        <begin position="274"/>
        <end position="283"/>
    </location>
</feature>
<evidence type="ECO:0000256" key="9">
    <source>
        <dbReference type="SAM" id="MobiDB-lite"/>
    </source>
</evidence>
<evidence type="ECO:0000256" key="1">
    <source>
        <dbReference type="ARBA" id="ARBA00007316"/>
    </source>
</evidence>
<dbReference type="SUPFAM" id="SSF52540">
    <property type="entry name" value="P-loop containing nucleoside triphosphate hydrolases"/>
    <property type="match status" value="1"/>
</dbReference>
<comment type="similarity">
    <text evidence="1">Belongs to the CpsD/CapB family.</text>
</comment>
<dbReference type="InterPro" id="IPR005702">
    <property type="entry name" value="Wzc-like_C"/>
</dbReference>
<organism evidence="11 12">
    <name type="scientific">Blautia acetigignens</name>
    <dbReference type="NCBI Taxonomy" id="2981783"/>
    <lineage>
        <taxon>Bacteria</taxon>
        <taxon>Bacillati</taxon>
        <taxon>Bacillota</taxon>
        <taxon>Clostridia</taxon>
        <taxon>Lachnospirales</taxon>
        <taxon>Lachnospiraceae</taxon>
        <taxon>Blautia</taxon>
    </lineage>
</organism>
<dbReference type="GO" id="GO:0004715">
    <property type="term" value="F:non-membrane spanning protein tyrosine kinase activity"/>
    <property type="evidence" value="ECO:0007669"/>
    <property type="project" value="UniProtKB-EC"/>
</dbReference>
<dbReference type="CDD" id="cd05387">
    <property type="entry name" value="BY-kinase"/>
    <property type="match status" value="1"/>
</dbReference>
<keyword evidence="3 11" id="KW-0808">Transferase</keyword>
<evidence type="ECO:0000256" key="8">
    <source>
        <dbReference type="ARBA" id="ARBA00051245"/>
    </source>
</evidence>
<comment type="catalytic activity">
    <reaction evidence="8">
        <text>L-tyrosyl-[protein] + ATP = O-phospho-L-tyrosyl-[protein] + ADP + H(+)</text>
        <dbReference type="Rhea" id="RHEA:10596"/>
        <dbReference type="Rhea" id="RHEA-COMP:10136"/>
        <dbReference type="Rhea" id="RHEA-COMP:20101"/>
        <dbReference type="ChEBI" id="CHEBI:15378"/>
        <dbReference type="ChEBI" id="CHEBI:30616"/>
        <dbReference type="ChEBI" id="CHEBI:46858"/>
        <dbReference type="ChEBI" id="CHEBI:61978"/>
        <dbReference type="ChEBI" id="CHEBI:456216"/>
        <dbReference type="EC" id="2.7.10.2"/>
    </reaction>
</comment>
<gene>
    <name evidence="11" type="ORF">AAAX94_11775</name>
</gene>
<accession>A0ABV1CQB4</accession>
<proteinExistence type="inferred from homology"/>
<name>A0ABV1CQB4_9FIRM</name>
<keyword evidence="6" id="KW-0067">ATP-binding</keyword>
<dbReference type="RefSeq" id="WP_349083997.1">
    <property type="nucleotide sequence ID" value="NZ_JBBNFW010000176.1"/>
</dbReference>
<dbReference type="Proteomes" id="UP001470752">
    <property type="component" value="Unassembled WGS sequence"/>
</dbReference>
<feature type="region of interest" description="Disordered" evidence="9">
    <location>
        <begin position="262"/>
        <end position="283"/>
    </location>
</feature>
<dbReference type="EMBL" id="JBBNFW010000176">
    <property type="protein sequence ID" value="MEQ2413692.1"/>
    <property type="molecule type" value="Genomic_DNA"/>
</dbReference>
<keyword evidence="12" id="KW-1185">Reference proteome</keyword>